<comment type="caution">
    <text evidence="2">The sequence shown here is derived from an EMBL/GenBank/DDBJ whole genome shotgun (WGS) entry which is preliminary data.</text>
</comment>
<feature type="transmembrane region" description="Helical" evidence="1">
    <location>
        <begin position="31"/>
        <end position="48"/>
    </location>
</feature>
<dbReference type="Proteomes" id="UP000238479">
    <property type="component" value="Chromosome 1"/>
</dbReference>
<dbReference type="EMBL" id="PDCK01000039">
    <property type="protein sequence ID" value="PRQ60249.1"/>
    <property type="molecule type" value="Genomic_DNA"/>
</dbReference>
<evidence type="ECO:0000256" key="1">
    <source>
        <dbReference type="SAM" id="Phobius"/>
    </source>
</evidence>
<keyword evidence="1" id="KW-0472">Membrane</keyword>
<keyword evidence="1" id="KW-0812">Transmembrane</keyword>
<dbReference type="AlphaFoldDB" id="A0A2P6SNJ6"/>
<accession>A0A2P6SNJ6</accession>
<reference evidence="2 3" key="1">
    <citation type="journal article" date="2018" name="Nat. Genet.">
        <title>The Rosa genome provides new insights in the design of modern roses.</title>
        <authorList>
            <person name="Bendahmane M."/>
        </authorList>
    </citation>
    <scope>NUCLEOTIDE SEQUENCE [LARGE SCALE GENOMIC DNA]</scope>
    <source>
        <strain evidence="3">cv. Old Blush</strain>
    </source>
</reference>
<dbReference type="Gramene" id="PRQ60249">
    <property type="protein sequence ID" value="PRQ60249"/>
    <property type="gene ID" value="RchiOBHm_Chr1g0379141"/>
</dbReference>
<organism evidence="2 3">
    <name type="scientific">Rosa chinensis</name>
    <name type="common">China rose</name>
    <dbReference type="NCBI Taxonomy" id="74649"/>
    <lineage>
        <taxon>Eukaryota</taxon>
        <taxon>Viridiplantae</taxon>
        <taxon>Streptophyta</taxon>
        <taxon>Embryophyta</taxon>
        <taxon>Tracheophyta</taxon>
        <taxon>Spermatophyta</taxon>
        <taxon>Magnoliopsida</taxon>
        <taxon>eudicotyledons</taxon>
        <taxon>Gunneridae</taxon>
        <taxon>Pentapetalae</taxon>
        <taxon>rosids</taxon>
        <taxon>fabids</taxon>
        <taxon>Rosales</taxon>
        <taxon>Rosaceae</taxon>
        <taxon>Rosoideae</taxon>
        <taxon>Rosoideae incertae sedis</taxon>
        <taxon>Rosa</taxon>
    </lineage>
</organism>
<gene>
    <name evidence="2" type="ORF">RchiOBHm_Chr1g0379141</name>
</gene>
<evidence type="ECO:0000313" key="2">
    <source>
        <dbReference type="EMBL" id="PRQ60249.1"/>
    </source>
</evidence>
<keyword evidence="1" id="KW-1133">Transmembrane helix</keyword>
<proteinExistence type="predicted"/>
<sequence length="49" mass="5672">MVVQCHFGKINGFKIQFWKCWVFSTGQDSVIYVWLISSLIILGSFPLFS</sequence>
<evidence type="ECO:0000313" key="3">
    <source>
        <dbReference type="Proteomes" id="UP000238479"/>
    </source>
</evidence>
<name>A0A2P6SNJ6_ROSCH</name>
<protein>
    <submittedName>
        <fullName evidence="2">Uncharacterized protein</fullName>
    </submittedName>
</protein>
<keyword evidence="3" id="KW-1185">Reference proteome</keyword>